<comment type="caution">
    <text evidence="2">The sequence shown here is derived from an EMBL/GenBank/DDBJ whole genome shotgun (WGS) entry which is preliminary data.</text>
</comment>
<dbReference type="EMBL" id="CAMAPB010000046">
    <property type="protein sequence ID" value="CAH9062972.1"/>
    <property type="molecule type" value="Genomic_DNA"/>
</dbReference>
<evidence type="ECO:0000313" key="2">
    <source>
        <dbReference type="EMBL" id="CAH9062972.1"/>
    </source>
</evidence>
<evidence type="ECO:0000313" key="3">
    <source>
        <dbReference type="Proteomes" id="UP001152447"/>
    </source>
</evidence>
<keyword evidence="3" id="KW-1185">Reference proteome</keyword>
<feature type="coiled-coil region" evidence="1">
    <location>
        <begin position="53"/>
        <end position="80"/>
    </location>
</feature>
<organism evidence="2 3">
    <name type="scientific">Pseudoalteromonas haloplanktis</name>
    <name type="common">Alteromonas haloplanktis</name>
    <dbReference type="NCBI Taxonomy" id="228"/>
    <lineage>
        <taxon>Bacteria</taxon>
        <taxon>Pseudomonadati</taxon>
        <taxon>Pseudomonadota</taxon>
        <taxon>Gammaproteobacteria</taxon>
        <taxon>Alteromonadales</taxon>
        <taxon>Pseudoalteromonadaceae</taxon>
        <taxon>Pseudoalteromonas</taxon>
    </lineage>
</organism>
<evidence type="ECO:0000256" key="1">
    <source>
        <dbReference type="SAM" id="Coils"/>
    </source>
</evidence>
<keyword evidence="1" id="KW-0175">Coiled coil</keyword>
<protein>
    <submittedName>
        <fullName evidence="2">Uncharacterized protein</fullName>
    </submittedName>
</protein>
<feature type="coiled-coil region" evidence="1">
    <location>
        <begin position="172"/>
        <end position="199"/>
    </location>
</feature>
<accession>A0A9W4R1F1</accession>
<dbReference type="Proteomes" id="UP001152447">
    <property type="component" value="Unassembled WGS sequence"/>
</dbReference>
<name>A0A9W4R1F1_PSEHA</name>
<reference evidence="2" key="1">
    <citation type="submission" date="2022-07" db="EMBL/GenBank/DDBJ databases">
        <authorList>
            <person name="Criscuolo A."/>
        </authorList>
    </citation>
    <scope>NUCLEOTIDE SEQUENCE</scope>
    <source>
        <strain evidence="2">CIP103197</strain>
    </source>
</reference>
<proteinExistence type="predicted"/>
<dbReference type="RefSeq" id="WP_262977090.1">
    <property type="nucleotide sequence ID" value="NZ_CAMAPB010000046.1"/>
</dbReference>
<gene>
    <name evidence="2" type="ORF">PSEHALCIP103_02819</name>
</gene>
<sequence length="314" mass="36232">MGLFSSVRKGLSKAKSWASSACSSFKNNVSKVVDKVKEKCSKVWNAFTGKHYTDEAEAIYDEINERYDKARSEYQEAVKVIGKEIDEKISKINLNKKEIYENQFERFKLVASRIHNVTVKGLPFEDFFDSSIYEINKSEGLRKKDELVLINFDQMGFVETAGMILTLGFFSRKKAKESLERVKQERERVFEDIEKMKAQQVKLSVVSKSIDSVVDYFAQLIRNYSILLDRFEFGIQSQRVKQLSNSDNVYNLKLDFKLLPVAHIEEFQALFNLSIVLKQMANLGYLNKEGEVVDEDIKMSEVLYHKVTDAKLSA</sequence>
<dbReference type="AlphaFoldDB" id="A0A9W4R1F1"/>